<dbReference type="EMBL" id="OZ075124">
    <property type="protein sequence ID" value="CAL4921531.1"/>
    <property type="molecule type" value="Genomic_DNA"/>
</dbReference>
<dbReference type="Gene3D" id="3.80.10.10">
    <property type="entry name" value="Ribonuclease Inhibitor"/>
    <property type="match status" value="1"/>
</dbReference>
<dbReference type="InterPro" id="IPR055312">
    <property type="entry name" value="FBL15-like"/>
</dbReference>
<dbReference type="Proteomes" id="UP001497457">
    <property type="component" value="Chromosome 14rd"/>
</dbReference>
<dbReference type="PANTHER" id="PTHR34709">
    <property type="entry name" value="OS10G0396666 PROTEIN"/>
    <property type="match status" value="1"/>
</dbReference>
<protein>
    <recommendedName>
        <fullName evidence="3">FBD domain-containing protein</fullName>
    </recommendedName>
</protein>
<sequence length="413" mass="45811">MDSPGDLDRISAGRGGGRRVVLLPGHGRMASVSLNLSQHDIFRLPVAAAARYEALTELSLCGASFDEVAAPGGGRTLGDFVSSCCPRLRKLDICAPTGMPQLVIRSDTLEDLRLLLAEDLRLLDVTAPSMRVLKLQLCFQSPTPLEDSEDEQVTNNLVRIAAPRLEEIGMSTFTLRERPELDIQDMARASVRRLSDIRLDMHGPYCCDRDGGLWLLENCPGVEHVHVSIGHVRGFAAATSRHLVDLTQEGAAPFASVRSMVVKAGNFSDGHHMVSSVSSLLSRCPHLRSLTIDITGTERSYAWMCFCYDDTWKLHRKFSLRSLEEVTIRGFLGADEDMELLTLLFEGSNSIRSLTLRAITRFPGHITLERMMAEDGEKDTESIVQKLMKIPCTDRGYWHFGKDATWTSHATEK</sequence>
<reference evidence="2" key="1">
    <citation type="submission" date="2024-06" db="EMBL/GenBank/DDBJ databases">
        <authorList>
            <person name="Ryan C."/>
        </authorList>
    </citation>
    <scope>NUCLEOTIDE SEQUENCE [LARGE SCALE GENOMIC DNA]</scope>
</reference>
<name>A0ABC8XAZ3_9POAL</name>
<evidence type="ECO:0000313" key="2">
    <source>
        <dbReference type="Proteomes" id="UP001497457"/>
    </source>
</evidence>
<organism evidence="1 2">
    <name type="scientific">Urochloa decumbens</name>
    <dbReference type="NCBI Taxonomy" id="240449"/>
    <lineage>
        <taxon>Eukaryota</taxon>
        <taxon>Viridiplantae</taxon>
        <taxon>Streptophyta</taxon>
        <taxon>Embryophyta</taxon>
        <taxon>Tracheophyta</taxon>
        <taxon>Spermatophyta</taxon>
        <taxon>Magnoliopsida</taxon>
        <taxon>Liliopsida</taxon>
        <taxon>Poales</taxon>
        <taxon>Poaceae</taxon>
        <taxon>PACMAD clade</taxon>
        <taxon>Panicoideae</taxon>
        <taxon>Panicodae</taxon>
        <taxon>Paniceae</taxon>
        <taxon>Melinidinae</taxon>
        <taxon>Urochloa</taxon>
    </lineage>
</organism>
<evidence type="ECO:0008006" key="3">
    <source>
        <dbReference type="Google" id="ProtNLM"/>
    </source>
</evidence>
<dbReference type="PANTHER" id="PTHR34709:SF79">
    <property type="entry name" value="F-BOX DOMAIN-CONTAINING PROTEIN"/>
    <property type="match status" value="1"/>
</dbReference>
<reference evidence="1 2" key="2">
    <citation type="submission" date="2024-10" db="EMBL/GenBank/DDBJ databases">
        <authorList>
            <person name="Ryan C."/>
        </authorList>
    </citation>
    <scope>NUCLEOTIDE SEQUENCE [LARGE SCALE GENOMIC DNA]</scope>
</reference>
<proteinExistence type="predicted"/>
<accession>A0ABC8XAZ3</accession>
<keyword evidence="2" id="KW-1185">Reference proteome</keyword>
<dbReference type="AlphaFoldDB" id="A0ABC8XAZ3"/>
<gene>
    <name evidence="1" type="ORF">URODEC1_LOCUS21107</name>
</gene>
<dbReference type="SUPFAM" id="SSF52047">
    <property type="entry name" value="RNI-like"/>
    <property type="match status" value="1"/>
</dbReference>
<dbReference type="InterPro" id="IPR032675">
    <property type="entry name" value="LRR_dom_sf"/>
</dbReference>
<evidence type="ECO:0000313" key="1">
    <source>
        <dbReference type="EMBL" id="CAL4921531.1"/>
    </source>
</evidence>